<dbReference type="InterPro" id="IPR023214">
    <property type="entry name" value="HAD_sf"/>
</dbReference>
<dbReference type="PANTHER" id="PTHR43294">
    <property type="entry name" value="SODIUM/POTASSIUM-TRANSPORTING ATPASE SUBUNIT ALPHA"/>
    <property type="match status" value="1"/>
</dbReference>
<evidence type="ECO:0000256" key="3">
    <source>
        <dbReference type="ARBA" id="ARBA00022475"/>
    </source>
</evidence>
<dbReference type="Pfam" id="PF00690">
    <property type="entry name" value="Cation_ATPase_N"/>
    <property type="match status" value="1"/>
</dbReference>
<evidence type="ECO:0000256" key="12">
    <source>
        <dbReference type="SAM" id="Phobius"/>
    </source>
</evidence>
<dbReference type="InterPro" id="IPR036412">
    <property type="entry name" value="HAD-like_sf"/>
</dbReference>
<dbReference type="Pfam" id="PF00122">
    <property type="entry name" value="E1-E2_ATPase"/>
    <property type="match status" value="1"/>
</dbReference>
<dbReference type="PRINTS" id="PR00120">
    <property type="entry name" value="HATPASE"/>
</dbReference>
<keyword evidence="4 12" id="KW-0812">Transmembrane</keyword>
<feature type="transmembrane region" description="Helical" evidence="12">
    <location>
        <begin position="92"/>
        <end position="108"/>
    </location>
</feature>
<evidence type="ECO:0000256" key="5">
    <source>
        <dbReference type="ARBA" id="ARBA00022723"/>
    </source>
</evidence>
<dbReference type="GO" id="GO:1902600">
    <property type="term" value="P:proton transmembrane transport"/>
    <property type="evidence" value="ECO:0007669"/>
    <property type="project" value="TreeGrafter"/>
</dbReference>
<feature type="transmembrane region" description="Helical" evidence="12">
    <location>
        <begin position="891"/>
        <end position="910"/>
    </location>
</feature>
<evidence type="ECO:0000313" key="14">
    <source>
        <dbReference type="EMBL" id="RUO22100.1"/>
    </source>
</evidence>
<dbReference type="PRINTS" id="PR00119">
    <property type="entry name" value="CATATPASE"/>
</dbReference>
<organism evidence="14 15">
    <name type="scientific">Aliidiomarina haloalkalitolerans</name>
    <dbReference type="NCBI Taxonomy" id="859059"/>
    <lineage>
        <taxon>Bacteria</taxon>
        <taxon>Pseudomonadati</taxon>
        <taxon>Pseudomonadota</taxon>
        <taxon>Gammaproteobacteria</taxon>
        <taxon>Alteromonadales</taxon>
        <taxon>Idiomarinaceae</taxon>
        <taxon>Aliidiomarina</taxon>
    </lineage>
</organism>
<dbReference type="GO" id="GO:0036376">
    <property type="term" value="P:sodium ion export across plasma membrane"/>
    <property type="evidence" value="ECO:0007669"/>
    <property type="project" value="TreeGrafter"/>
</dbReference>
<keyword evidence="9 12" id="KW-1133">Transmembrane helix</keyword>
<gene>
    <name evidence="14" type="ORF">CWE06_03180</name>
</gene>
<dbReference type="InterPro" id="IPR050510">
    <property type="entry name" value="Cation_transp_ATPase_P-type"/>
</dbReference>
<dbReference type="NCBIfam" id="TIGR01494">
    <property type="entry name" value="ATPase_P-type"/>
    <property type="match status" value="2"/>
</dbReference>
<dbReference type="InterPro" id="IPR004014">
    <property type="entry name" value="ATPase_P-typ_cation-transptr_N"/>
</dbReference>
<dbReference type="InterPro" id="IPR018303">
    <property type="entry name" value="ATPase_P-typ_P_site"/>
</dbReference>
<keyword evidence="7" id="KW-0067">ATP-binding</keyword>
<dbReference type="Proteomes" id="UP000288212">
    <property type="component" value="Unassembled WGS sequence"/>
</dbReference>
<dbReference type="GO" id="GO:0006883">
    <property type="term" value="P:intracellular sodium ion homeostasis"/>
    <property type="evidence" value="ECO:0007669"/>
    <property type="project" value="TreeGrafter"/>
</dbReference>
<dbReference type="SUPFAM" id="SSF81665">
    <property type="entry name" value="Calcium ATPase, transmembrane domain M"/>
    <property type="match status" value="1"/>
</dbReference>
<feature type="transmembrane region" description="Helical" evidence="12">
    <location>
        <begin position="722"/>
        <end position="744"/>
    </location>
</feature>
<dbReference type="AlphaFoldDB" id="A0A432VZM0"/>
<accession>A0A432VZM0</accession>
<evidence type="ECO:0000313" key="15">
    <source>
        <dbReference type="Proteomes" id="UP000288212"/>
    </source>
</evidence>
<protein>
    <submittedName>
        <fullName evidence="14">Carbonate dehydratase</fullName>
    </submittedName>
</protein>
<dbReference type="InterPro" id="IPR044492">
    <property type="entry name" value="P_typ_ATPase_HD_dom"/>
</dbReference>
<dbReference type="GO" id="GO:0005886">
    <property type="term" value="C:plasma membrane"/>
    <property type="evidence" value="ECO:0007669"/>
    <property type="project" value="UniProtKB-SubCell"/>
</dbReference>
<dbReference type="GO" id="GO:0005391">
    <property type="term" value="F:P-type sodium:potassium-exchanging transporter activity"/>
    <property type="evidence" value="ECO:0007669"/>
    <property type="project" value="TreeGrafter"/>
</dbReference>
<dbReference type="InterPro" id="IPR059000">
    <property type="entry name" value="ATPase_P-type_domA"/>
</dbReference>
<feature type="transmembrane region" description="Helical" evidence="12">
    <location>
        <begin position="68"/>
        <end position="86"/>
    </location>
</feature>
<dbReference type="GO" id="GO:0016887">
    <property type="term" value="F:ATP hydrolysis activity"/>
    <property type="evidence" value="ECO:0007669"/>
    <property type="project" value="InterPro"/>
</dbReference>
<dbReference type="Gene3D" id="3.40.1110.10">
    <property type="entry name" value="Calcium-transporting ATPase, cytoplasmic domain N"/>
    <property type="match status" value="1"/>
</dbReference>
<evidence type="ECO:0000256" key="9">
    <source>
        <dbReference type="ARBA" id="ARBA00022989"/>
    </source>
</evidence>
<feature type="compositionally biased region" description="Polar residues" evidence="11">
    <location>
        <begin position="10"/>
        <end position="20"/>
    </location>
</feature>
<dbReference type="OrthoDB" id="9814270at2"/>
<feature type="transmembrane region" description="Helical" evidence="12">
    <location>
        <begin position="792"/>
        <end position="816"/>
    </location>
</feature>
<comment type="caution">
    <text evidence="14">The sequence shown here is derived from an EMBL/GenBank/DDBJ whole genome shotgun (WGS) entry which is preliminary data.</text>
</comment>
<evidence type="ECO:0000256" key="11">
    <source>
        <dbReference type="SAM" id="MobiDB-lite"/>
    </source>
</evidence>
<comment type="subcellular location">
    <subcellularLocation>
        <location evidence="1">Cell membrane</location>
        <topology evidence="1">Multi-pass membrane protein</topology>
    </subcellularLocation>
</comment>
<keyword evidence="10 12" id="KW-0472">Membrane</keyword>
<dbReference type="GO" id="GO:0005524">
    <property type="term" value="F:ATP binding"/>
    <property type="evidence" value="ECO:0007669"/>
    <property type="project" value="UniProtKB-KW"/>
</dbReference>
<dbReference type="Pfam" id="PF13246">
    <property type="entry name" value="Cation_ATPase"/>
    <property type="match status" value="1"/>
</dbReference>
<dbReference type="InterPro" id="IPR023299">
    <property type="entry name" value="ATPase_P-typ_cyto_dom_N"/>
</dbReference>
<dbReference type="GO" id="GO:0046872">
    <property type="term" value="F:metal ion binding"/>
    <property type="evidence" value="ECO:0007669"/>
    <property type="project" value="UniProtKB-KW"/>
</dbReference>
<feature type="transmembrane region" description="Helical" evidence="12">
    <location>
        <begin position="279"/>
        <end position="307"/>
    </location>
</feature>
<evidence type="ECO:0000256" key="4">
    <source>
        <dbReference type="ARBA" id="ARBA00022692"/>
    </source>
</evidence>
<evidence type="ECO:0000259" key="13">
    <source>
        <dbReference type="SMART" id="SM00831"/>
    </source>
</evidence>
<dbReference type="SMART" id="SM00831">
    <property type="entry name" value="Cation_ATPase_N"/>
    <property type="match status" value="1"/>
</dbReference>
<feature type="transmembrane region" description="Helical" evidence="12">
    <location>
        <begin position="822"/>
        <end position="841"/>
    </location>
</feature>
<evidence type="ECO:0000256" key="6">
    <source>
        <dbReference type="ARBA" id="ARBA00022741"/>
    </source>
</evidence>
<dbReference type="InterPro" id="IPR006068">
    <property type="entry name" value="ATPase_P-typ_cation-transptr_C"/>
</dbReference>
<feature type="region of interest" description="Disordered" evidence="11">
    <location>
        <begin position="1"/>
        <end position="20"/>
    </location>
</feature>
<keyword evidence="5" id="KW-0479">Metal-binding</keyword>
<dbReference type="SUPFAM" id="SSF81660">
    <property type="entry name" value="Metal cation-transporting ATPase, ATP-binding domain N"/>
    <property type="match status" value="1"/>
</dbReference>
<dbReference type="Gene3D" id="1.20.1110.10">
    <property type="entry name" value="Calcium-transporting ATPase, transmembrane domain"/>
    <property type="match status" value="1"/>
</dbReference>
<feature type="transmembrane region" description="Helical" evidence="12">
    <location>
        <begin position="750"/>
        <end position="771"/>
    </location>
</feature>
<evidence type="ECO:0000256" key="1">
    <source>
        <dbReference type="ARBA" id="ARBA00004651"/>
    </source>
</evidence>
<dbReference type="SUPFAM" id="SSF81653">
    <property type="entry name" value="Calcium ATPase, transduction domain A"/>
    <property type="match status" value="1"/>
</dbReference>
<sequence>MEDSPVSKEPSPSTPFTQTGAAVVNDLGSDSEQGLTTTQVRERQQQYGANELAVRLVAPAWKRLLRQFNNLLIYVLLVAAVLAGVLTEWLDMAVILAVVVANAAIGFVQEGRAEHALSAIQNMLTVHAIVIRDGKKQQVLAKELVPGDLIVLEAGDKVPADVRLLHARNLHTQEAALTGESVPVAKNVHAVSADAVLAERSCMAYSGTLVTQGRASAVVVAIGGDTELGRINKLLNRVTTLTTPLLEQMSQFARYLTLVVLAIGLAVFALGLMRGNDPAYLFMAVVSLIVAAIPEGLPTILTVALAIGVTRMAARHSVIRRLPAVETLGAVSTICSDKTGTLTRNEMMVSEVYTQQGRWQVTGSGYSLEGKLLALDQRAEQAEAADKLQPLTGLALAGALCNDAHMGELQGKDGSKGDGPEITGDPMEAALLVLAHKTMQNLSRLQEDFPRLDSIPFDSRHKYMATLHAVAEQVDVSQWFATQTTLTQSAQVIFIKGAPERVLAMCTLSPTEKEQQQKQIERIAAAGQRVLGFAVKWVDGDVRELSDDMLADNIEFLGFCGLIDPPRPEAQAAIAICKEAGVHVKMITGDHAATAKAIGQDLGLEHTSRVLEGHDIETMSDDDLRAQVLDVDIFARTTPEHKLRLVTALQAHGQVVAMTGDGVNDAPALKRADVGIAMGKGGTEAAREASEMVLIDDNFATIVDAVKEGRNVYDNLKKAMGFLLPVNGGESLAIVLALLFALTLPILPLQILWVNMVSSIALALALAFEPAERDIMRRPPRQKQEALISRFLLWRIVLVSVLFTIGIFAAFQWALANGYSESYARTFAVNTLVAMEVWYLFSVRYLRRGSLFKEGVKGTKAVLIAVSLVFVLQLAFTYSPVLQRLFQTESLLLVHGLATVLIGIAVFLILELEKALRQRMSVYQKLKITN</sequence>
<dbReference type="PROSITE" id="PS00154">
    <property type="entry name" value="ATPASE_E1_E2"/>
    <property type="match status" value="1"/>
</dbReference>
<dbReference type="GO" id="GO:1990573">
    <property type="term" value="P:potassium ion import across plasma membrane"/>
    <property type="evidence" value="ECO:0007669"/>
    <property type="project" value="TreeGrafter"/>
</dbReference>
<dbReference type="SFLD" id="SFLDF00027">
    <property type="entry name" value="p-type_atpase"/>
    <property type="match status" value="1"/>
</dbReference>
<keyword evidence="6" id="KW-0547">Nucleotide-binding</keyword>
<dbReference type="EMBL" id="PIPI01000001">
    <property type="protein sequence ID" value="RUO22100.1"/>
    <property type="molecule type" value="Genomic_DNA"/>
</dbReference>
<dbReference type="SUPFAM" id="SSF56784">
    <property type="entry name" value="HAD-like"/>
    <property type="match status" value="1"/>
</dbReference>
<keyword evidence="15" id="KW-1185">Reference proteome</keyword>
<dbReference type="Gene3D" id="3.40.50.1000">
    <property type="entry name" value="HAD superfamily/HAD-like"/>
    <property type="match status" value="1"/>
</dbReference>
<feature type="domain" description="Cation-transporting P-type ATPase N-terminal" evidence="13">
    <location>
        <begin position="14"/>
        <end position="88"/>
    </location>
</feature>
<evidence type="ECO:0000256" key="7">
    <source>
        <dbReference type="ARBA" id="ARBA00022840"/>
    </source>
</evidence>
<evidence type="ECO:0000256" key="10">
    <source>
        <dbReference type="ARBA" id="ARBA00023136"/>
    </source>
</evidence>
<feature type="transmembrane region" description="Helical" evidence="12">
    <location>
        <begin position="255"/>
        <end position="273"/>
    </location>
</feature>
<dbReference type="InterPro" id="IPR001757">
    <property type="entry name" value="P_typ_ATPase"/>
</dbReference>
<dbReference type="InterPro" id="IPR008250">
    <property type="entry name" value="ATPase_P-typ_transduc_dom_A_sf"/>
</dbReference>
<evidence type="ECO:0000256" key="2">
    <source>
        <dbReference type="ARBA" id="ARBA00005675"/>
    </source>
</evidence>
<dbReference type="SFLD" id="SFLDS00003">
    <property type="entry name" value="Haloacid_Dehalogenase"/>
    <property type="match status" value="1"/>
</dbReference>
<dbReference type="InterPro" id="IPR023298">
    <property type="entry name" value="ATPase_P-typ_TM_dom_sf"/>
</dbReference>
<dbReference type="FunFam" id="2.70.150.10:FF:000016">
    <property type="entry name" value="Calcium-transporting P-type ATPase putative"/>
    <property type="match status" value="1"/>
</dbReference>
<dbReference type="Pfam" id="PF00689">
    <property type="entry name" value="Cation_ATPase_C"/>
    <property type="match status" value="1"/>
</dbReference>
<dbReference type="SFLD" id="SFLDG00002">
    <property type="entry name" value="C1.7:_P-type_atpase_like"/>
    <property type="match status" value="1"/>
</dbReference>
<dbReference type="GO" id="GO:0030007">
    <property type="term" value="P:intracellular potassium ion homeostasis"/>
    <property type="evidence" value="ECO:0007669"/>
    <property type="project" value="TreeGrafter"/>
</dbReference>
<keyword evidence="8" id="KW-1278">Translocase</keyword>
<proteinExistence type="inferred from homology"/>
<name>A0A432VZM0_9GAMM</name>
<dbReference type="PANTHER" id="PTHR43294:SF20">
    <property type="entry name" value="P-TYPE ATPASE"/>
    <property type="match status" value="1"/>
</dbReference>
<dbReference type="FunFam" id="3.40.50.1000:FF:000028">
    <property type="entry name" value="Calcium-transporting P-type ATPase, putative"/>
    <property type="match status" value="1"/>
</dbReference>
<feature type="transmembrane region" description="Helical" evidence="12">
    <location>
        <begin position="861"/>
        <end position="879"/>
    </location>
</feature>
<dbReference type="Gene3D" id="2.70.150.10">
    <property type="entry name" value="Calcium-transporting ATPase, cytoplasmic transduction domain A"/>
    <property type="match status" value="1"/>
</dbReference>
<reference evidence="14 15" key="1">
    <citation type="journal article" date="2011" name="Front. Microbiol.">
        <title>Genomic signatures of strain selection and enhancement in Bacillus atrophaeus var. globigii, a historical biowarfare simulant.</title>
        <authorList>
            <person name="Gibbons H.S."/>
            <person name="Broomall S.M."/>
            <person name="McNew L.A."/>
            <person name="Daligault H."/>
            <person name="Chapman C."/>
            <person name="Bruce D."/>
            <person name="Karavis M."/>
            <person name="Krepps M."/>
            <person name="McGregor P.A."/>
            <person name="Hong C."/>
            <person name="Park K.H."/>
            <person name="Akmal A."/>
            <person name="Feldman A."/>
            <person name="Lin J.S."/>
            <person name="Chang W.E."/>
            <person name="Higgs B.W."/>
            <person name="Demirev P."/>
            <person name="Lindquist J."/>
            <person name="Liem A."/>
            <person name="Fochler E."/>
            <person name="Read T.D."/>
            <person name="Tapia R."/>
            <person name="Johnson S."/>
            <person name="Bishop-Lilly K.A."/>
            <person name="Detter C."/>
            <person name="Han C."/>
            <person name="Sozhamannan S."/>
            <person name="Rosenzweig C.N."/>
            <person name="Skowronski E.W."/>
        </authorList>
    </citation>
    <scope>NUCLEOTIDE SEQUENCE [LARGE SCALE GENOMIC DNA]</scope>
    <source>
        <strain evidence="14 15">AK5</strain>
    </source>
</reference>
<comment type="similarity">
    <text evidence="2">Belongs to the cation transport ATPase (P-type) (TC 3.A.3) family. Type IIA subfamily.</text>
</comment>
<keyword evidence="3" id="KW-1003">Cell membrane</keyword>
<evidence type="ECO:0000256" key="8">
    <source>
        <dbReference type="ARBA" id="ARBA00022967"/>
    </source>
</evidence>